<dbReference type="InterPro" id="IPR011856">
    <property type="entry name" value="tRNA_endonuc-like_dom_sf"/>
</dbReference>
<name>A0ABR7MZT9_9FIRM</name>
<dbReference type="Proteomes" id="UP000606193">
    <property type="component" value="Unassembled WGS sequence"/>
</dbReference>
<keyword evidence="4" id="KW-0378">Hydrolase</keyword>
<evidence type="ECO:0000259" key="3">
    <source>
        <dbReference type="Pfam" id="PF14338"/>
    </source>
</evidence>
<dbReference type="GO" id="GO:0004519">
    <property type="term" value="F:endonuclease activity"/>
    <property type="evidence" value="ECO:0007669"/>
    <property type="project" value="UniProtKB-KW"/>
</dbReference>
<dbReference type="PANTHER" id="PTHR30015">
    <property type="entry name" value="MRR RESTRICTION SYSTEM PROTEIN"/>
    <property type="match status" value="1"/>
</dbReference>
<feature type="compositionally biased region" description="Acidic residues" evidence="1">
    <location>
        <begin position="130"/>
        <end position="146"/>
    </location>
</feature>
<evidence type="ECO:0000313" key="4">
    <source>
        <dbReference type="EMBL" id="MBC8561901.1"/>
    </source>
</evidence>
<dbReference type="SUPFAM" id="SSF52980">
    <property type="entry name" value="Restriction endonuclease-like"/>
    <property type="match status" value="1"/>
</dbReference>
<comment type="caution">
    <text evidence="4">The sequence shown here is derived from an EMBL/GenBank/DDBJ whole genome shotgun (WGS) entry which is preliminary data.</text>
</comment>
<gene>
    <name evidence="4" type="ORF">H8704_04520</name>
</gene>
<keyword evidence="5" id="KW-1185">Reference proteome</keyword>
<dbReference type="EMBL" id="JACRSX010000003">
    <property type="protein sequence ID" value="MBC8561901.1"/>
    <property type="molecule type" value="Genomic_DNA"/>
</dbReference>
<reference evidence="4 5" key="1">
    <citation type="submission" date="2020-08" db="EMBL/GenBank/DDBJ databases">
        <title>Genome public.</title>
        <authorList>
            <person name="Liu C."/>
            <person name="Sun Q."/>
        </authorList>
    </citation>
    <scope>NUCLEOTIDE SEQUENCE [LARGE SCALE GENOMIC DNA]</scope>
    <source>
        <strain evidence="4 5">NSJ-37</strain>
    </source>
</reference>
<accession>A0ABR7MZT9</accession>
<evidence type="ECO:0000313" key="5">
    <source>
        <dbReference type="Proteomes" id="UP000606193"/>
    </source>
</evidence>
<feature type="region of interest" description="Disordered" evidence="1">
    <location>
        <begin position="116"/>
        <end position="147"/>
    </location>
</feature>
<organism evidence="4 5">
    <name type="scientific">Jutongia huaianensis</name>
    <dbReference type="NCBI Taxonomy" id="2763668"/>
    <lineage>
        <taxon>Bacteria</taxon>
        <taxon>Bacillati</taxon>
        <taxon>Bacillota</taxon>
        <taxon>Clostridia</taxon>
        <taxon>Lachnospirales</taxon>
        <taxon>Lachnospiraceae</taxon>
        <taxon>Jutongia</taxon>
    </lineage>
</organism>
<protein>
    <submittedName>
        <fullName evidence="4">Restriction endonuclease</fullName>
    </submittedName>
</protein>
<feature type="domain" description="Restriction endonuclease type IV Mrr" evidence="2">
    <location>
        <begin position="160"/>
        <end position="275"/>
    </location>
</feature>
<dbReference type="InterPro" id="IPR025745">
    <property type="entry name" value="Mrr-like_N_dom"/>
</dbReference>
<dbReference type="Pfam" id="PF04471">
    <property type="entry name" value="Mrr_cat"/>
    <property type="match status" value="1"/>
</dbReference>
<dbReference type="Gene3D" id="3.40.1350.10">
    <property type="match status" value="1"/>
</dbReference>
<dbReference type="InterPro" id="IPR007560">
    <property type="entry name" value="Restrct_endonuc_IV_Mrr"/>
</dbReference>
<sequence>MRNKIDSRIPRYNKLIMPTFVALKELGGSGTNDEILNQVIKDLNIPDEVADITHMGKVNQSELSYQLAWARTYLSKYGVIHNSARSVWSITPDFVGIEVLDEKEIVSAIVKKNAERRNKAASSSTKDEAPDLPEDDDPSNDDEEFPDEIKPWKEKLADILQTMDPYGFERLTQRVLRECGFSQVEVTKKSGDGGIDGTGKLKINGIFSFNVAFQCKRYSGVVGAPDIRDFRGSLTTNIEKGLFITTGTFSKAAREEACSPGKQQIDLLDGEEFINKLTEYEIGVHPITTYTIDEDFFRKI</sequence>
<evidence type="ECO:0000256" key="1">
    <source>
        <dbReference type="SAM" id="MobiDB-lite"/>
    </source>
</evidence>
<keyword evidence="4" id="KW-0540">Nuclease</keyword>
<dbReference type="PANTHER" id="PTHR30015:SF7">
    <property type="entry name" value="TYPE IV METHYL-DIRECTED RESTRICTION ENZYME ECOKMRR"/>
    <property type="match status" value="1"/>
</dbReference>
<proteinExistence type="predicted"/>
<keyword evidence="4" id="KW-0255">Endonuclease</keyword>
<feature type="domain" description="Restriction system protein Mrr-like N-terminal" evidence="3">
    <location>
        <begin position="12"/>
        <end position="92"/>
    </location>
</feature>
<evidence type="ECO:0000259" key="2">
    <source>
        <dbReference type="Pfam" id="PF04471"/>
    </source>
</evidence>
<dbReference type="RefSeq" id="WP_249297499.1">
    <property type="nucleotide sequence ID" value="NZ_JACRSX010000003.1"/>
</dbReference>
<dbReference type="Pfam" id="PF14338">
    <property type="entry name" value="Mrr_N"/>
    <property type="match status" value="1"/>
</dbReference>
<dbReference type="InterPro" id="IPR052906">
    <property type="entry name" value="Type_IV_Methyl-Rstrct_Enzyme"/>
</dbReference>
<dbReference type="InterPro" id="IPR011335">
    <property type="entry name" value="Restrct_endonuc-II-like"/>
</dbReference>